<dbReference type="InterPro" id="IPR032869">
    <property type="entry name" value="WHH_dom_containing"/>
</dbReference>
<proteinExistence type="predicted"/>
<keyword evidence="2" id="KW-0540">Nuclease</keyword>
<dbReference type="Pfam" id="PF14414">
    <property type="entry name" value="WHH"/>
    <property type="match status" value="1"/>
</dbReference>
<feature type="region of interest" description="Disordered" evidence="1">
    <location>
        <begin position="66"/>
        <end position="104"/>
    </location>
</feature>
<accession>A0A848CUW8</accession>
<dbReference type="Proteomes" id="UP000561326">
    <property type="component" value="Unassembled WGS sequence"/>
</dbReference>
<organism evidence="2 3">
    <name type="scientific">Aneurinibacillus aneurinilyticus</name>
    <name type="common">Bacillus aneurinolyticus</name>
    <dbReference type="NCBI Taxonomy" id="1391"/>
    <lineage>
        <taxon>Bacteria</taxon>
        <taxon>Bacillati</taxon>
        <taxon>Bacillota</taxon>
        <taxon>Bacilli</taxon>
        <taxon>Bacillales</taxon>
        <taxon>Paenibacillaceae</taxon>
        <taxon>Aneurinibacillus group</taxon>
        <taxon>Aneurinibacillus</taxon>
    </lineage>
</organism>
<gene>
    <name evidence="2" type="ORF">HF838_24700</name>
</gene>
<evidence type="ECO:0000256" key="1">
    <source>
        <dbReference type="SAM" id="MobiDB-lite"/>
    </source>
</evidence>
<reference evidence="2 3" key="1">
    <citation type="submission" date="2020-04" db="EMBL/GenBank/DDBJ databases">
        <authorList>
            <person name="Hitch T.C.A."/>
            <person name="Wylensek D."/>
            <person name="Clavel T."/>
        </authorList>
    </citation>
    <scope>NUCLEOTIDE SEQUENCE [LARGE SCALE GENOMIC DNA]</scope>
    <source>
        <strain evidence="2 3">WB01_D5_05</strain>
    </source>
</reference>
<dbReference type="GO" id="GO:0004519">
    <property type="term" value="F:endonuclease activity"/>
    <property type="evidence" value="ECO:0007669"/>
    <property type="project" value="UniProtKB-KW"/>
</dbReference>
<comment type="caution">
    <text evidence="2">The sequence shown here is derived from an EMBL/GenBank/DDBJ whole genome shotgun (WGS) entry which is preliminary data.</text>
</comment>
<sequence>MKTKPKNSPVPEKWYKKGGTISIDENGTWTYTNKKGQSVSYPDSYPDFSMYTHPTVKPVEIEFTKPTNRPTDYKKANAKAGLSKDSDPPIAASNKPPKGYTWHHHQDGKTMILVDEKVHAEFTHSGGISNVNGKGSK</sequence>
<protein>
    <submittedName>
        <fullName evidence="2">HNH endonuclease</fullName>
    </submittedName>
</protein>
<name>A0A848CUW8_ANEAE</name>
<dbReference type="OrthoDB" id="2186822at2"/>
<keyword evidence="2" id="KW-0378">Hydrolase</keyword>
<evidence type="ECO:0000313" key="3">
    <source>
        <dbReference type="Proteomes" id="UP000561326"/>
    </source>
</evidence>
<dbReference type="AlphaFoldDB" id="A0A848CUW8"/>
<dbReference type="EMBL" id="JABAGO010000084">
    <property type="protein sequence ID" value="NMF01395.1"/>
    <property type="molecule type" value="Genomic_DNA"/>
</dbReference>
<evidence type="ECO:0000313" key="2">
    <source>
        <dbReference type="EMBL" id="NMF01395.1"/>
    </source>
</evidence>
<keyword evidence="2" id="KW-0255">Endonuclease</keyword>